<dbReference type="AlphaFoldDB" id="A0AAE0U1F0"/>
<gene>
    <name evidence="2" type="ORF">B0H63DRAFT_147778</name>
</gene>
<organism evidence="2 3">
    <name type="scientific">Podospora didyma</name>
    <dbReference type="NCBI Taxonomy" id="330526"/>
    <lineage>
        <taxon>Eukaryota</taxon>
        <taxon>Fungi</taxon>
        <taxon>Dikarya</taxon>
        <taxon>Ascomycota</taxon>
        <taxon>Pezizomycotina</taxon>
        <taxon>Sordariomycetes</taxon>
        <taxon>Sordariomycetidae</taxon>
        <taxon>Sordariales</taxon>
        <taxon>Podosporaceae</taxon>
        <taxon>Podospora</taxon>
    </lineage>
</organism>
<comment type="caution">
    <text evidence="2">The sequence shown here is derived from an EMBL/GenBank/DDBJ whole genome shotgun (WGS) entry which is preliminary data.</text>
</comment>
<keyword evidence="3" id="KW-1185">Reference proteome</keyword>
<accession>A0AAE0U1F0</accession>
<proteinExistence type="predicted"/>
<dbReference type="Proteomes" id="UP001285441">
    <property type="component" value="Unassembled WGS sequence"/>
</dbReference>
<reference evidence="2" key="1">
    <citation type="journal article" date="2023" name="Mol. Phylogenet. Evol.">
        <title>Genome-scale phylogeny and comparative genomics of the fungal order Sordariales.</title>
        <authorList>
            <person name="Hensen N."/>
            <person name="Bonometti L."/>
            <person name="Westerberg I."/>
            <person name="Brannstrom I.O."/>
            <person name="Guillou S."/>
            <person name="Cros-Aarteil S."/>
            <person name="Calhoun S."/>
            <person name="Haridas S."/>
            <person name="Kuo A."/>
            <person name="Mondo S."/>
            <person name="Pangilinan J."/>
            <person name="Riley R."/>
            <person name="LaButti K."/>
            <person name="Andreopoulos B."/>
            <person name="Lipzen A."/>
            <person name="Chen C."/>
            <person name="Yan M."/>
            <person name="Daum C."/>
            <person name="Ng V."/>
            <person name="Clum A."/>
            <person name="Steindorff A."/>
            <person name="Ohm R.A."/>
            <person name="Martin F."/>
            <person name="Silar P."/>
            <person name="Natvig D.O."/>
            <person name="Lalanne C."/>
            <person name="Gautier V."/>
            <person name="Ament-Velasquez S.L."/>
            <person name="Kruys A."/>
            <person name="Hutchinson M.I."/>
            <person name="Powell A.J."/>
            <person name="Barry K."/>
            <person name="Miller A.N."/>
            <person name="Grigoriev I.V."/>
            <person name="Debuchy R."/>
            <person name="Gladieux P."/>
            <person name="Hiltunen Thoren M."/>
            <person name="Johannesson H."/>
        </authorList>
    </citation>
    <scope>NUCLEOTIDE SEQUENCE</scope>
    <source>
        <strain evidence="2">CBS 232.78</strain>
    </source>
</reference>
<dbReference type="EMBL" id="JAULSW010000003">
    <property type="protein sequence ID" value="KAK3387055.1"/>
    <property type="molecule type" value="Genomic_DNA"/>
</dbReference>
<sequence>MSTSGNSSSSAGFPRPATAHPGGSSSGGGYQQPRQPPSYTKPFAMSGSSSGMDDAAFTQEMRDRQARGKDPDGSEGSDLSDRDTGDTPAKLRLGRIFSCRRLPSFRRHFPPALITDWPAPMALFFLHHERDPSTSFVTPKFSKTLSSC</sequence>
<name>A0AAE0U1F0_9PEZI</name>
<feature type="compositionally biased region" description="Basic and acidic residues" evidence="1">
    <location>
        <begin position="60"/>
        <end position="72"/>
    </location>
</feature>
<protein>
    <submittedName>
        <fullName evidence="2">Uncharacterized protein</fullName>
    </submittedName>
</protein>
<feature type="region of interest" description="Disordered" evidence="1">
    <location>
        <begin position="1"/>
        <end position="90"/>
    </location>
</feature>
<reference evidence="2" key="2">
    <citation type="submission" date="2023-06" db="EMBL/GenBank/DDBJ databases">
        <authorList>
            <consortium name="Lawrence Berkeley National Laboratory"/>
            <person name="Haridas S."/>
            <person name="Hensen N."/>
            <person name="Bonometti L."/>
            <person name="Westerberg I."/>
            <person name="Brannstrom I.O."/>
            <person name="Guillou S."/>
            <person name="Cros-Aarteil S."/>
            <person name="Calhoun S."/>
            <person name="Kuo A."/>
            <person name="Mondo S."/>
            <person name="Pangilinan J."/>
            <person name="Riley R."/>
            <person name="LaButti K."/>
            <person name="Andreopoulos B."/>
            <person name="Lipzen A."/>
            <person name="Chen C."/>
            <person name="Yanf M."/>
            <person name="Daum C."/>
            <person name="Ng V."/>
            <person name="Clum A."/>
            <person name="Steindorff A."/>
            <person name="Ohm R."/>
            <person name="Martin F."/>
            <person name="Silar P."/>
            <person name="Natvig D."/>
            <person name="Lalanne C."/>
            <person name="Gautier V."/>
            <person name="Ament-velasquez S.L."/>
            <person name="Kruys A."/>
            <person name="Hutchinson M.I."/>
            <person name="Powell A.J."/>
            <person name="Barry K."/>
            <person name="Miller A.N."/>
            <person name="Grigoriev I.V."/>
            <person name="Debuchy R."/>
            <person name="Gladieux P."/>
            <person name="Thoren M.H."/>
            <person name="Johannesson H."/>
        </authorList>
    </citation>
    <scope>NUCLEOTIDE SEQUENCE</scope>
    <source>
        <strain evidence="2">CBS 232.78</strain>
    </source>
</reference>
<evidence type="ECO:0000313" key="3">
    <source>
        <dbReference type="Proteomes" id="UP001285441"/>
    </source>
</evidence>
<evidence type="ECO:0000256" key="1">
    <source>
        <dbReference type="SAM" id="MobiDB-lite"/>
    </source>
</evidence>
<evidence type="ECO:0000313" key="2">
    <source>
        <dbReference type="EMBL" id="KAK3387055.1"/>
    </source>
</evidence>
<feature type="compositionally biased region" description="Low complexity" evidence="1">
    <location>
        <begin position="1"/>
        <end position="10"/>
    </location>
</feature>